<dbReference type="EMBL" id="CAEZUP010000143">
    <property type="protein sequence ID" value="CAB4625101.1"/>
    <property type="molecule type" value="Genomic_DNA"/>
</dbReference>
<reference evidence="2" key="1">
    <citation type="submission" date="2020-05" db="EMBL/GenBank/DDBJ databases">
        <authorList>
            <person name="Chiriac C."/>
            <person name="Salcher M."/>
            <person name="Ghai R."/>
            <person name="Kavagutti S V."/>
        </authorList>
    </citation>
    <scope>NUCLEOTIDE SEQUENCE</scope>
</reference>
<dbReference type="GO" id="GO:0016491">
    <property type="term" value="F:oxidoreductase activity"/>
    <property type="evidence" value="ECO:0007669"/>
    <property type="project" value="InterPro"/>
</dbReference>
<dbReference type="InterPro" id="IPR002937">
    <property type="entry name" value="Amino_oxidase"/>
</dbReference>
<dbReference type="AlphaFoldDB" id="A0A6J6IKN2"/>
<organism evidence="2">
    <name type="scientific">freshwater metagenome</name>
    <dbReference type="NCBI Taxonomy" id="449393"/>
    <lineage>
        <taxon>unclassified sequences</taxon>
        <taxon>metagenomes</taxon>
        <taxon>ecological metagenomes</taxon>
    </lineage>
</organism>
<dbReference type="SUPFAM" id="SSF51905">
    <property type="entry name" value="FAD/NAD(P)-binding domain"/>
    <property type="match status" value="1"/>
</dbReference>
<feature type="domain" description="Amine oxidase" evidence="1">
    <location>
        <begin position="12"/>
        <end position="406"/>
    </location>
</feature>
<protein>
    <submittedName>
        <fullName evidence="2">Unannotated protein</fullName>
    </submittedName>
</protein>
<accession>A0A6J6IKN2</accession>
<evidence type="ECO:0000313" key="2">
    <source>
        <dbReference type="EMBL" id="CAB4625101.1"/>
    </source>
</evidence>
<dbReference type="PRINTS" id="PR00420">
    <property type="entry name" value="RNGMNOXGNASE"/>
</dbReference>
<name>A0A6J6IKN2_9ZZZZ</name>
<evidence type="ECO:0000259" key="1">
    <source>
        <dbReference type="Pfam" id="PF01593"/>
    </source>
</evidence>
<sequence length="413" mass="43915">MDHEVVIVGAGLAGLSCARTLAAAGIDVRIVEKSDGVGGRVRTDSVDGYRLDRGFQILLTAYPELDRWFDLDALDFRRFRAGANVWTGSRFARVGDPLRRPGDLVSTLRAPIGSFGDKLRILQLVASVRRGKARKLLSRPDMTTMERLKRGGFSSTMIDRFFRPLFAGIQLDPELDVSSRRFEMIMRMLAVGDTGVPALGMGTLSESLAAPLPIGSVQLGRAVLGIDSGCVTFADGGSTTARVVVVATDGPTASRLVPVADPGSRSVAALWFATDESPLAGPVLALDGAASGPVKNFAVMTEVSSAYAPAGRHLAVAAVPGGPARSVELEAESRSQLRSWFGPVVDRWDLLRIDRIEHAQPNQEPPFSPKKPVKVAADLFVCGDHRDTASIQGALFSGRRTAEAVLAELGSGA</sequence>
<gene>
    <name evidence="2" type="ORF">UFOPK1835_02097</name>
</gene>
<proteinExistence type="predicted"/>
<dbReference type="PANTHER" id="PTHR42841">
    <property type="entry name" value="AMINE OXIDASE"/>
    <property type="match status" value="1"/>
</dbReference>
<dbReference type="Pfam" id="PF01593">
    <property type="entry name" value="Amino_oxidase"/>
    <property type="match status" value="1"/>
</dbReference>
<dbReference type="Gene3D" id="3.50.50.60">
    <property type="entry name" value="FAD/NAD(P)-binding domain"/>
    <property type="match status" value="1"/>
</dbReference>
<dbReference type="InterPro" id="IPR036188">
    <property type="entry name" value="FAD/NAD-bd_sf"/>
</dbReference>